<feature type="compositionally biased region" description="Low complexity" evidence="1">
    <location>
        <begin position="59"/>
        <end position="71"/>
    </location>
</feature>
<accession>C3X490</accession>
<dbReference type="Gene3D" id="2.40.160.10">
    <property type="entry name" value="Porin"/>
    <property type="match status" value="1"/>
</dbReference>
<evidence type="ECO:0000313" key="4">
    <source>
        <dbReference type="Proteomes" id="UP000003973"/>
    </source>
</evidence>
<proteinExistence type="predicted"/>
<dbReference type="InterPro" id="IPR023614">
    <property type="entry name" value="Porin_dom_sf"/>
</dbReference>
<feature type="domain" description="Porin" evidence="2">
    <location>
        <begin position="188"/>
        <end position="323"/>
    </location>
</feature>
<sequence length="352" mass="37946">MAKDLKKCHVVLTTGITAMKNLLFYRSSILLRPLLKGLAFCLPGFLAGLMALPSLAATPPSPDPALSSAPAKKGQRKKKLSAHARQSVANRNGNATETVVSGWQTRQPFSAASPAIPEKRTLQGQPASGQPLSGTWDRLSLKPAIAILPADSHTGSPFFHRTSSVFRKKTADTPFDAGKTASFNTGTEAAKTVSLSGETDASNSGYFIGPARFTVNYEKANDRSREKMAQFLSGKATPDIAGNDLVESRFDRDNWRVGMEYAAGNGRVNAALNYVHMKDVKGANDGNDHSPDAADLKTFTIGYTYDVSEKTSFYGMVARTEYEREAMAGYLRGSGFDEDSVTGFQLGVTHKF</sequence>
<feature type="compositionally biased region" description="Basic residues" evidence="1">
    <location>
        <begin position="73"/>
        <end position="82"/>
    </location>
</feature>
<comment type="caution">
    <text evidence="3">The sequence shown here is derived from an EMBL/GenBank/DDBJ whole genome shotgun (WGS) entry which is preliminary data.</text>
</comment>
<dbReference type="InterPro" id="IPR033900">
    <property type="entry name" value="Gram_neg_porin_domain"/>
</dbReference>
<dbReference type="HOGENOM" id="CLU_787182_0_0_4"/>
<dbReference type="GO" id="GO:0015288">
    <property type="term" value="F:porin activity"/>
    <property type="evidence" value="ECO:0007669"/>
    <property type="project" value="InterPro"/>
</dbReference>
<dbReference type="Pfam" id="PF13609">
    <property type="entry name" value="Porin_4"/>
    <property type="match status" value="1"/>
</dbReference>
<reference evidence="3" key="1">
    <citation type="submission" date="2011-10" db="EMBL/GenBank/DDBJ databases">
        <title>The Genome Sequence of Oxalobacter formigenes HOxBLS.</title>
        <authorList>
            <consortium name="The Broad Institute Genome Sequencing Platform"/>
            <person name="Earl A."/>
            <person name="Ward D."/>
            <person name="Feldgarden M."/>
            <person name="Gevers D."/>
            <person name="Allison M.J."/>
            <person name="Humphrey S."/>
            <person name="Young S.K."/>
            <person name="Zeng Q."/>
            <person name="Gargeya S."/>
            <person name="Fitzgerald M."/>
            <person name="Haas B."/>
            <person name="Abouelleil A."/>
            <person name="Alvarado L."/>
            <person name="Arachchi H.M."/>
            <person name="Berlin A."/>
            <person name="Brown A."/>
            <person name="Chapman S.B."/>
            <person name="Chen Z."/>
            <person name="Dunbar C."/>
            <person name="Freedman E."/>
            <person name="Gearin G."/>
            <person name="Goldberg J."/>
            <person name="Griggs A."/>
            <person name="Gujja S."/>
            <person name="Heiman D."/>
            <person name="Howarth C."/>
            <person name="Larson L."/>
            <person name="Lui A."/>
            <person name="MacDonald P.J.P."/>
            <person name="Montmayeur A."/>
            <person name="Murphy C."/>
            <person name="Neiman D."/>
            <person name="Pearson M."/>
            <person name="Priest M."/>
            <person name="Roberts A."/>
            <person name="Saif S."/>
            <person name="Shea T."/>
            <person name="Shenoy N."/>
            <person name="Sisk P."/>
            <person name="Stolte C."/>
            <person name="Sykes S."/>
            <person name="Wortman J."/>
            <person name="Nusbaum C."/>
            <person name="Birren B."/>
        </authorList>
    </citation>
    <scope>NUCLEOTIDE SEQUENCE [LARGE SCALE GENOMIC DNA]</scope>
    <source>
        <strain evidence="3">HOxBLS</strain>
    </source>
</reference>
<dbReference type="EMBL" id="ACDP02000007">
    <property type="protein sequence ID" value="EEO28026.1"/>
    <property type="molecule type" value="Genomic_DNA"/>
</dbReference>
<dbReference type="GO" id="GO:0016020">
    <property type="term" value="C:membrane"/>
    <property type="evidence" value="ECO:0007669"/>
    <property type="project" value="InterPro"/>
</dbReference>
<dbReference type="Proteomes" id="UP000003973">
    <property type="component" value="Unassembled WGS sequence"/>
</dbReference>
<keyword evidence="4" id="KW-1185">Reference proteome</keyword>
<dbReference type="AlphaFoldDB" id="C3X490"/>
<evidence type="ECO:0000259" key="2">
    <source>
        <dbReference type="Pfam" id="PF13609"/>
    </source>
</evidence>
<feature type="compositionally biased region" description="Polar residues" evidence="1">
    <location>
        <begin position="87"/>
        <end position="110"/>
    </location>
</feature>
<evidence type="ECO:0000256" key="1">
    <source>
        <dbReference type="SAM" id="MobiDB-lite"/>
    </source>
</evidence>
<feature type="region of interest" description="Disordered" evidence="1">
    <location>
        <begin position="59"/>
        <end position="134"/>
    </location>
</feature>
<name>C3X490_9BURK</name>
<feature type="compositionally biased region" description="Polar residues" evidence="1">
    <location>
        <begin position="122"/>
        <end position="133"/>
    </location>
</feature>
<dbReference type="SUPFAM" id="SSF56935">
    <property type="entry name" value="Porins"/>
    <property type="match status" value="1"/>
</dbReference>
<protein>
    <recommendedName>
        <fullName evidence="2">Porin domain-containing protein</fullName>
    </recommendedName>
</protein>
<evidence type="ECO:0000313" key="3">
    <source>
        <dbReference type="EMBL" id="EEO28026.1"/>
    </source>
</evidence>
<organism evidence="3 4">
    <name type="scientific">Oxalobacter paraformigenes</name>
    <dbReference type="NCBI Taxonomy" id="556268"/>
    <lineage>
        <taxon>Bacteria</taxon>
        <taxon>Pseudomonadati</taxon>
        <taxon>Pseudomonadota</taxon>
        <taxon>Betaproteobacteria</taxon>
        <taxon>Burkholderiales</taxon>
        <taxon>Oxalobacteraceae</taxon>
        <taxon>Oxalobacter</taxon>
    </lineage>
</organism>
<gene>
    <name evidence="3" type="ORF">OFAG_01179</name>
</gene>